<dbReference type="Pfam" id="PF03453">
    <property type="entry name" value="MoeA_N"/>
    <property type="match status" value="1"/>
</dbReference>
<evidence type="ECO:0000256" key="4">
    <source>
        <dbReference type="ARBA" id="ARBA00022505"/>
    </source>
</evidence>
<keyword evidence="7 9" id="KW-0808">Transferase</keyword>
<dbReference type="InterPro" id="IPR038987">
    <property type="entry name" value="MoeA-like"/>
</dbReference>
<dbReference type="SUPFAM" id="SSF53218">
    <property type="entry name" value="Molybdenum cofactor biosynthesis proteins"/>
    <property type="match status" value="1"/>
</dbReference>
<reference evidence="9 10" key="1">
    <citation type="submission" date="2020-07" db="EMBL/GenBank/DDBJ databases">
        <title>Sequencing the genomes of 1000 actinobacteria strains.</title>
        <authorList>
            <person name="Klenk H.-P."/>
        </authorList>
    </citation>
    <scope>NUCLEOTIDE SEQUENCE [LARGE SCALE GENOMIC DNA]</scope>
    <source>
        <strain evidence="9 10">DSM 102047</strain>
    </source>
</reference>
<dbReference type="InterPro" id="IPR001453">
    <property type="entry name" value="MoaB/Mog_dom"/>
</dbReference>
<protein>
    <recommendedName>
        <fullName evidence="7">Molybdopterin molybdenumtransferase</fullName>
        <ecNumber evidence="7">2.10.1.1</ecNumber>
    </recommendedName>
</protein>
<dbReference type="UniPathway" id="UPA00344"/>
<keyword evidence="10" id="KW-1185">Reference proteome</keyword>
<dbReference type="Gene3D" id="3.90.105.10">
    <property type="entry name" value="Molybdopterin biosynthesis moea protein, domain 2"/>
    <property type="match status" value="1"/>
</dbReference>
<comment type="caution">
    <text evidence="9">The sequence shown here is derived from an EMBL/GenBank/DDBJ whole genome shotgun (WGS) entry which is preliminary data.</text>
</comment>
<dbReference type="InterPro" id="IPR005110">
    <property type="entry name" value="MoeA_linker/N"/>
</dbReference>
<evidence type="ECO:0000256" key="1">
    <source>
        <dbReference type="ARBA" id="ARBA00002901"/>
    </source>
</evidence>
<proteinExistence type="inferred from homology"/>
<dbReference type="PANTHER" id="PTHR10192:SF5">
    <property type="entry name" value="GEPHYRIN"/>
    <property type="match status" value="1"/>
</dbReference>
<comment type="catalytic activity">
    <reaction evidence="6">
        <text>adenylyl-molybdopterin + molybdate = Mo-molybdopterin + AMP + H(+)</text>
        <dbReference type="Rhea" id="RHEA:35047"/>
        <dbReference type="ChEBI" id="CHEBI:15378"/>
        <dbReference type="ChEBI" id="CHEBI:36264"/>
        <dbReference type="ChEBI" id="CHEBI:62727"/>
        <dbReference type="ChEBI" id="CHEBI:71302"/>
        <dbReference type="ChEBI" id="CHEBI:456215"/>
        <dbReference type="EC" id="2.10.1.1"/>
    </reaction>
</comment>
<keyword evidence="7" id="KW-0460">Magnesium</keyword>
<dbReference type="GO" id="GO:0005829">
    <property type="term" value="C:cytosol"/>
    <property type="evidence" value="ECO:0007669"/>
    <property type="project" value="TreeGrafter"/>
</dbReference>
<dbReference type="InterPro" id="IPR036135">
    <property type="entry name" value="MoeA_linker/N_sf"/>
</dbReference>
<comment type="cofactor">
    <cofactor evidence="7">
        <name>Mg(2+)</name>
        <dbReference type="ChEBI" id="CHEBI:18420"/>
    </cofactor>
</comment>
<evidence type="ECO:0000256" key="6">
    <source>
        <dbReference type="ARBA" id="ARBA00047317"/>
    </source>
</evidence>
<evidence type="ECO:0000256" key="7">
    <source>
        <dbReference type="RuleBase" id="RU365090"/>
    </source>
</evidence>
<dbReference type="GO" id="GO:0046872">
    <property type="term" value="F:metal ion binding"/>
    <property type="evidence" value="ECO:0007669"/>
    <property type="project" value="UniProtKB-UniRule"/>
</dbReference>
<dbReference type="Proteomes" id="UP000521748">
    <property type="component" value="Unassembled WGS sequence"/>
</dbReference>
<evidence type="ECO:0000313" key="10">
    <source>
        <dbReference type="Proteomes" id="UP000521748"/>
    </source>
</evidence>
<evidence type="ECO:0000313" key="9">
    <source>
        <dbReference type="EMBL" id="NYE96360.1"/>
    </source>
</evidence>
<organism evidence="9 10">
    <name type="scientific">Psychromicrobium silvestre</name>
    <dbReference type="NCBI Taxonomy" id="1645614"/>
    <lineage>
        <taxon>Bacteria</taxon>
        <taxon>Bacillati</taxon>
        <taxon>Actinomycetota</taxon>
        <taxon>Actinomycetes</taxon>
        <taxon>Micrococcales</taxon>
        <taxon>Micrococcaceae</taxon>
        <taxon>Psychromicrobium</taxon>
    </lineage>
</organism>
<dbReference type="RefSeq" id="WP_179390022.1">
    <property type="nucleotide sequence ID" value="NZ_JACBYQ010000002.1"/>
</dbReference>
<dbReference type="InterPro" id="IPR036425">
    <property type="entry name" value="MoaB/Mog-like_dom_sf"/>
</dbReference>
<evidence type="ECO:0000256" key="3">
    <source>
        <dbReference type="ARBA" id="ARBA00010763"/>
    </source>
</evidence>
<name>A0A7Y9LVM0_9MICC</name>
<dbReference type="Pfam" id="PF00994">
    <property type="entry name" value="MoCF_biosynth"/>
    <property type="match status" value="1"/>
</dbReference>
<dbReference type="Gene3D" id="3.40.980.10">
    <property type="entry name" value="MoaB/Mog-like domain"/>
    <property type="match status" value="1"/>
</dbReference>
<dbReference type="AlphaFoldDB" id="A0A7Y9LVM0"/>
<evidence type="ECO:0000259" key="8">
    <source>
        <dbReference type="SMART" id="SM00852"/>
    </source>
</evidence>
<dbReference type="Pfam" id="PF03454">
    <property type="entry name" value="MoeA_C"/>
    <property type="match status" value="1"/>
</dbReference>
<dbReference type="InterPro" id="IPR005111">
    <property type="entry name" value="MoeA_C_domain_IV"/>
</dbReference>
<accession>A0A7Y9LVM0</accession>
<dbReference type="EMBL" id="JACBYQ010000002">
    <property type="protein sequence ID" value="NYE96360.1"/>
    <property type="molecule type" value="Genomic_DNA"/>
</dbReference>
<dbReference type="GO" id="GO:0006777">
    <property type="term" value="P:Mo-molybdopterin cofactor biosynthetic process"/>
    <property type="evidence" value="ECO:0007669"/>
    <property type="project" value="UniProtKB-UniRule"/>
</dbReference>
<dbReference type="Gene3D" id="2.170.190.11">
    <property type="entry name" value="Molybdopterin biosynthesis moea protein, domain 3"/>
    <property type="match status" value="1"/>
</dbReference>
<comment type="similarity">
    <text evidence="3 7">Belongs to the MoeA family.</text>
</comment>
<dbReference type="SMART" id="SM00852">
    <property type="entry name" value="MoCF_biosynth"/>
    <property type="match status" value="1"/>
</dbReference>
<keyword evidence="7" id="KW-0479">Metal-binding</keyword>
<keyword evidence="5 7" id="KW-0501">Molybdenum cofactor biosynthesis</keyword>
<dbReference type="SUPFAM" id="SSF63882">
    <property type="entry name" value="MoeA N-terminal region -like"/>
    <property type="match status" value="1"/>
</dbReference>
<comment type="function">
    <text evidence="1 7">Catalyzes the insertion of molybdate into adenylated molybdopterin with the concomitant release of AMP.</text>
</comment>
<sequence>MPEIRLKHDWLEARQLAFEAAASLPDEQIPLAAAGGRTLASEVRALQDLPHFDSAAMDGWAVSGSAPWIFAPPGERLYPGQASPILTGGVLPPGAKAVLRSESGEETVDGEGLAVLGLSTTAAPGEPKAGQHIRRRAQEAGAGEVLLEAGSILNPARLALGALAGVDELTVGGKPKVRLLLTGNEIIETGLPEPGQVRDVFGPQLAWTVEMLGGVVTGQQRLSDELPATVAALSEDDGQLLISTGGTGHSNADYLHRALAEIGAELLVDGVSMRPGAPSFLAALPELGSGPRFLVGLPGNPLAAFIGLLTLAQPLLAGLNGEALPEIGQLACGVAFEPLAGRTRLMPYRELYGLASPVSKVEAAMLRGLVQAEGIMVVPPHGVRMGESVQVLPLPWSTP</sequence>
<dbReference type="GO" id="GO:0061599">
    <property type="term" value="F:molybdopterin molybdotransferase activity"/>
    <property type="evidence" value="ECO:0007669"/>
    <property type="project" value="UniProtKB-UniRule"/>
</dbReference>
<comment type="pathway">
    <text evidence="2 7">Cofactor biosynthesis; molybdopterin biosynthesis.</text>
</comment>
<evidence type="ECO:0000256" key="5">
    <source>
        <dbReference type="ARBA" id="ARBA00023150"/>
    </source>
</evidence>
<dbReference type="CDD" id="cd00887">
    <property type="entry name" value="MoeA"/>
    <property type="match status" value="1"/>
</dbReference>
<feature type="domain" description="MoaB/Mog" evidence="8">
    <location>
        <begin position="178"/>
        <end position="318"/>
    </location>
</feature>
<gene>
    <name evidence="9" type="ORF">FHU41_002610</name>
</gene>
<keyword evidence="4 7" id="KW-0500">Molybdenum</keyword>
<dbReference type="PANTHER" id="PTHR10192">
    <property type="entry name" value="MOLYBDOPTERIN BIOSYNTHESIS PROTEIN"/>
    <property type="match status" value="1"/>
</dbReference>
<evidence type="ECO:0000256" key="2">
    <source>
        <dbReference type="ARBA" id="ARBA00005046"/>
    </source>
</evidence>
<dbReference type="EC" id="2.10.1.1" evidence="7"/>